<dbReference type="AlphaFoldDB" id="M1PTY3"/>
<name>M1PTY3_DESSD</name>
<dbReference type="STRING" id="1167006.UWK_03279"/>
<dbReference type="EMBL" id="CP003985">
    <property type="protein sequence ID" value="AGF79806.1"/>
    <property type="molecule type" value="Genomic_DNA"/>
</dbReference>
<evidence type="ECO:0008006" key="3">
    <source>
        <dbReference type="Google" id="ProtNLM"/>
    </source>
</evidence>
<reference evidence="2" key="1">
    <citation type="journal article" date="2013" name="Stand. Genomic Sci.">
        <title>Complete genome sequence of Desulfocapsa sulfexigens, a marine deltaproteobacterium specialized in disproportionating inorganic sulfur compounds.</title>
        <authorList>
            <person name="Finster K.W."/>
            <person name="Kjeldsen K.U."/>
            <person name="Kube M."/>
            <person name="Reinhardt R."/>
            <person name="Mussmann M."/>
            <person name="Amann R."/>
            <person name="Schreiber L."/>
        </authorList>
    </citation>
    <scope>NUCLEOTIDE SEQUENCE [LARGE SCALE GENOMIC DNA]</scope>
    <source>
        <strain evidence="2">DSM 10523 / SB164P1</strain>
    </source>
</reference>
<evidence type="ECO:0000313" key="1">
    <source>
        <dbReference type="EMBL" id="AGF79806.1"/>
    </source>
</evidence>
<dbReference type="Proteomes" id="UP000011721">
    <property type="component" value="Chromosome"/>
</dbReference>
<accession>M1PTY3</accession>
<gene>
    <name evidence="1" type="ordered locus">UWK_03279</name>
</gene>
<organism evidence="1 2">
    <name type="scientific">Desulfocapsa sulfexigens (strain DSM 10523 / SB164P1)</name>
    <dbReference type="NCBI Taxonomy" id="1167006"/>
    <lineage>
        <taxon>Bacteria</taxon>
        <taxon>Pseudomonadati</taxon>
        <taxon>Thermodesulfobacteriota</taxon>
        <taxon>Desulfobulbia</taxon>
        <taxon>Desulfobulbales</taxon>
        <taxon>Desulfocapsaceae</taxon>
        <taxon>Desulfocapsa</taxon>
    </lineage>
</organism>
<dbReference type="HOGENOM" id="CLU_044829_0_0_7"/>
<dbReference type="KEGG" id="dsf:UWK_03279"/>
<dbReference type="RefSeq" id="WP_015405490.1">
    <property type="nucleotide sequence ID" value="NC_020304.1"/>
</dbReference>
<keyword evidence="2" id="KW-1185">Reference proteome</keyword>
<dbReference type="PATRIC" id="fig|1167006.5.peg.3540"/>
<protein>
    <recommendedName>
        <fullName evidence="3">Phosphate-selective porin O and P</fullName>
    </recommendedName>
</protein>
<sequence length="399" mass="45076">MMIPGVLSYLVLTLLLLPSHAAGFEARGDLSAQGFLFLENGAWPHQEKQFASVAGNLQLHHEAADNFQFTVDAFYRIDSEDRERTHGDLRLAEVLYFTDNWEITFGLGRVFWGATEFVHLVDIINQTDQVEAPDGEEKLGQPMVHLTVPRDWGVIEAFVLTWFRERTFPGEKGRVRTPLPVDADQTQYESGAEEHHTDLAMRYSTILGDVADFGIYYFNGTARDPVLLFSQDNSGTPVLYPYYEQIGQIGLDLQMVAGEWLFKAEAYYRSGQSRSYGATTFGFEYTLVGIADTMMDLGLIGEYVYDDRDDGWLPTIYENDLMAGLRLAVNDMDDSNILLGAIRDIPSGSTTIAVEASRRIGESVRLNLDASFFVNMDSQDPAFSFARDDFIKLEILYYW</sequence>
<proteinExistence type="predicted"/>
<dbReference type="eggNOG" id="ENOG502Z89J">
    <property type="taxonomic scope" value="Bacteria"/>
</dbReference>
<evidence type="ECO:0000313" key="2">
    <source>
        <dbReference type="Proteomes" id="UP000011721"/>
    </source>
</evidence>
<dbReference type="OrthoDB" id="1188513at2"/>